<dbReference type="SMART" id="SM01374">
    <property type="entry name" value="Ribosomal_L14"/>
    <property type="match status" value="1"/>
</dbReference>
<dbReference type="GeneID" id="7804379"/>
<keyword evidence="2 4" id="KW-0689">Ribosomal protein</keyword>
<evidence type="ECO:0000313" key="5">
    <source>
        <dbReference type="EMBL" id="ACO55614.1"/>
    </source>
</evidence>
<comment type="similarity">
    <text evidence="1 4">Belongs to the universal ribosomal protein uL14 family.</text>
</comment>
<dbReference type="GO" id="GO:0070180">
    <property type="term" value="F:large ribosomal subunit rRNA binding"/>
    <property type="evidence" value="ECO:0007669"/>
    <property type="project" value="TreeGrafter"/>
</dbReference>
<dbReference type="Gene3D" id="2.40.150.20">
    <property type="entry name" value="Ribosomal protein L14"/>
    <property type="match status" value="1"/>
</dbReference>
<dbReference type="InParanoid" id="C1KRI2"/>
<dbReference type="GO" id="GO:0003735">
    <property type="term" value="F:structural constituent of ribosome"/>
    <property type="evidence" value="ECO:0007669"/>
    <property type="project" value="InterPro"/>
</dbReference>
<reference evidence="5 6" key="2">
    <citation type="submission" date="2009-04" db="EMBL/GenBank/DDBJ databases">
        <title>Green evolution and dynamic adaptations revealed by genomes of the marine picoeukaryotes Micromonas.</title>
        <authorList>
            <person name="Worden A.Z."/>
            <person name="Lee J.-H."/>
            <person name="Mock T."/>
            <person name="Rouze P."/>
            <person name="Simmons M.P."/>
            <person name="Aerts A.L."/>
            <person name="Allen A.E."/>
            <person name="Cuvelier M.L."/>
            <person name="Derelle E."/>
            <person name="Everett M.V."/>
            <person name="Foulon E."/>
            <person name="Grimwood J."/>
            <person name="Gundlach H."/>
            <person name="Henrissat B."/>
            <person name="Napoli C."/>
            <person name="McDonald S.M."/>
            <person name="Schnitzler Parker M."/>
            <person name="Rombauts S."/>
            <person name="Salamov A."/>
            <person name="Von Dassow P."/>
            <person name="Badger J.H."/>
            <person name="Coutinho P.M."/>
            <person name="Demir E."/>
            <person name="Dubchak I."/>
            <person name="Gentemann C."/>
            <person name="Eikrem W."/>
            <person name="Gready J.E."/>
            <person name="John U."/>
            <person name="Lanier W."/>
            <person name="Lindquist E.A."/>
            <person name="Lucas S."/>
            <person name="Mayer K.F.X."/>
            <person name="Moreau H."/>
            <person name="Not F."/>
            <person name="Otillar R."/>
            <person name="Panaud O."/>
            <person name="Pangilinan J."/>
            <person name="Paulsen I."/>
            <person name="Piegu B."/>
            <person name="Poliakov A."/>
            <person name="Robbens S."/>
            <person name="Schmutz J."/>
            <person name="Toulza E."/>
            <person name="Wyss T."/>
            <person name="Zelensky A."/>
            <person name="Zhou K."/>
            <person name="Armbrust E.V."/>
            <person name="Bhattacharya D."/>
            <person name="Goodenough U.W."/>
            <person name="Van de Peer Y."/>
            <person name="Grigoriev I.V."/>
        </authorList>
    </citation>
    <scope>NUCLEOTIDE SEQUENCE [LARGE SCALE GENOMIC DNA]</scope>
    <source>
        <strain evidence="6">RCC299 / NOUM17</strain>
    </source>
</reference>
<evidence type="ECO:0000256" key="1">
    <source>
        <dbReference type="ARBA" id="ARBA00010745"/>
    </source>
</evidence>
<evidence type="ECO:0000256" key="2">
    <source>
        <dbReference type="ARBA" id="ARBA00022980"/>
    </source>
</evidence>
<dbReference type="GO" id="GO:0006412">
    <property type="term" value="P:translation"/>
    <property type="evidence" value="ECO:0007669"/>
    <property type="project" value="InterPro"/>
</dbReference>
<dbReference type="PANTHER" id="PTHR11761">
    <property type="entry name" value="50S/60S RIBOSOMAL PROTEIN L14/L23"/>
    <property type="match status" value="1"/>
</dbReference>
<dbReference type="PANTHER" id="PTHR11761:SF3">
    <property type="entry name" value="LARGE RIBOSOMAL SUBUNIT PROTEIN UL14M"/>
    <property type="match status" value="1"/>
</dbReference>
<dbReference type="AlphaFoldDB" id="C1KRI2"/>
<dbReference type="SUPFAM" id="SSF50193">
    <property type="entry name" value="Ribosomal protein L14"/>
    <property type="match status" value="1"/>
</dbReference>
<organism evidence="5 6">
    <name type="scientific">Micromonas commoda (strain RCC299 / NOUM17 / CCMP2709)</name>
    <name type="common">Picoplanktonic green alga</name>
    <dbReference type="NCBI Taxonomy" id="296587"/>
    <lineage>
        <taxon>Eukaryota</taxon>
        <taxon>Viridiplantae</taxon>
        <taxon>Chlorophyta</taxon>
        <taxon>Mamiellophyceae</taxon>
        <taxon>Mamiellales</taxon>
        <taxon>Mamiellaceae</taxon>
        <taxon>Micromonas</taxon>
    </lineage>
</organism>
<keyword evidence="6" id="KW-1185">Reference proteome</keyword>
<geneLocation type="mitochondrion" evidence="5"/>
<protein>
    <submittedName>
        <fullName evidence="5">Ribosomal protein L14</fullName>
    </submittedName>
</protein>
<proteinExistence type="inferred from homology"/>
<dbReference type="Proteomes" id="UP000002009">
    <property type="component" value="Mitochondrion MT"/>
</dbReference>
<dbReference type="Pfam" id="PF00238">
    <property type="entry name" value="Ribosomal_L14"/>
    <property type="match status" value="1"/>
</dbReference>
<keyword evidence="5" id="KW-0496">Mitochondrion</keyword>
<dbReference type="KEGG" id="mis:MicpuN_mit67"/>
<dbReference type="InterPro" id="IPR036853">
    <property type="entry name" value="Ribosomal_uL14_sf"/>
</dbReference>
<dbReference type="EMBL" id="FJ859351">
    <property type="protein sequence ID" value="ACO55614.1"/>
    <property type="molecule type" value="Genomic_DNA"/>
</dbReference>
<dbReference type="InterPro" id="IPR000218">
    <property type="entry name" value="Ribosomal_uL14"/>
</dbReference>
<evidence type="ECO:0000256" key="4">
    <source>
        <dbReference type="RuleBase" id="RU003949"/>
    </source>
</evidence>
<accession>C1KRI2</accession>
<dbReference type="STRING" id="296587.C1KRI2"/>
<evidence type="ECO:0000256" key="3">
    <source>
        <dbReference type="ARBA" id="ARBA00023274"/>
    </source>
</evidence>
<evidence type="ECO:0000313" key="6">
    <source>
        <dbReference type="Proteomes" id="UP000002009"/>
    </source>
</evidence>
<gene>
    <name evidence="5" type="primary">rpl14</name>
    <name evidence="5" type="ORF">MicpuN_mit67</name>
</gene>
<reference evidence="5 6" key="1">
    <citation type="submission" date="2009-03" db="EMBL/GenBank/DDBJ databases">
        <authorList>
            <consortium name="Micromonas genome consortium"/>
            <person name="Robbens S."/>
            <person name="Rombauts S."/>
            <person name="Lucas S."/>
            <person name="Glavina del Rio T."/>
            <person name="Tice H."/>
            <person name="Bruce D."/>
            <person name="Pitluck S."/>
            <person name="Van de Peer Y."/>
            <person name="Zhou K."/>
            <person name="Grimwood J."/>
            <person name="Grigoriev I.V."/>
            <person name="Cuvelier M.L."/>
            <person name="Worden A.Z."/>
        </authorList>
    </citation>
    <scope>NUCLEOTIDE SEQUENCE [LARGE SCALE GENOMIC DNA]</scope>
    <source>
        <strain evidence="6">RCC299 / NOUM17</strain>
    </source>
</reference>
<dbReference type="CDD" id="cd00337">
    <property type="entry name" value="Ribosomal_uL14"/>
    <property type="match status" value="1"/>
</dbReference>
<dbReference type="GO" id="GO:0005762">
    <property type="term" value="C:mitochondrial large ribosomal subunit"/>
    <property type="evidence" value="ECO:0007669"/>
    <property type="project" value="TreeGrafter"/>
</dbReference>
<dbReference type="OrthoDB" id="274765at2759"/>
<dbReference type="FunCoup" id="C1KRI2">
    <property type="interactions" value="394"/>
</dbReference>
<dbReference type="RefSeq" id="YP_002860150.1">
    <property type="nucleotide sequence ID" value="NC_012643.1"/>
</dbReference>
<keyword evidence="3 4" id="KW-0687">Ribonucleoprotein</keyword>
<dbReference type="HAMAP" id="MF_01367">
    <property type="entry name" value="Ribosomal_uL14"/>
    <property type="match status" value="1"/>
</dbReference>
<sequence>MIQVGTNLDITDNSGARVVKCVKVLDKTKQSIGYTGTLCIVSVKSLIRKQKSKVKKGHLYKAVVCETKKMGGRADGSQMSCSRNTAVLLSPQQTPLGSRIQGITPYELRMKKHTKLLSLSLANV</sequence>
<name>C1KRI2_MICCC</name>